<dbReference type="SMART" id="SM00061">
    <property type="entry name" value="MATH"/>
    <property type="match status" value="1"/>
</dbReference>
<evidence type="ECO:0000256" key="5">
    <source>
        <dbReference type="ARBA" id="ARBA00022833"/>
    </source>
</evidence>
<dbReference type="SUPFAM" id="SSF49599">
    <property type="entry name" value="TRAF domain-like"/>
    <property type="match status" value="2"/>
</dbReference>
<dbReference type="InterPro" id="IPR049342">
    <property type="entry name" value="TRAF1-6_MATH_dom"/>
</dbReference>
<dbReference type="InterPro" id="IPR008974">
    <property type="entry name" value="TRAF-like"/>
</dbReference>
<dbReference type="Pfam" id="PF21341">
    <property type="entry name" value="TRAF2_zf"/>
    <property type="match status" value="1"/>
</dbReference>
<dbReference type="PROSITE" id="PS00518">
    <property type="entry name" value="ZF_RING_1"/>
    <property type="match status" value="1"/>
</dbReference>
<dbReference type="GO" id="GO:0005737">
    <property type="term" value="C:cytoplasm"/>
    <property type="evidence" value="ECO:0007669"/>
    <property type="project" value="UniProtKB-SubCell"/>
</dbReference>
<dbReference type="GO" id="GO:0007165">
    <property type="term" value="P:signal transduction"/>
    <property type="evidence" value="ECO:0007669"/>
    <property type="project" value="InterPro"/>
</dbReference>
<evidence type="ECO:0000256" key="7">
    <source>
        <dbReference type="PROSITE-ProRule" id="PRU00175"/>
    </source>
</evidence>
<name>A0AAJ7UGL9_PETMA</name>
<evidence type="ECO:0000256" key="1">
    <source>
        <dbReference type="ARBA" id="ARBA00004496"/>
    </source>
</evidence>
<dbReference type="GO" id="GO:0042981">
    <property type="term" value="P:regulation of apoptotic process"/>
    <property type="evidence" value="ECO:0007669"/>
    <property type="project" value="InterPro"/>
</dbReference>
<dbReference type="InterPro" id="IPR032070">
    <property type="entry name" value="TRAF_BIRC3-bd"/>
</dbReference>
<dbReference type="Proteomes" id="UP001318040">
    <property type="component" value="Chromosome 74"/>
</dbReference>
<evidence type="ECO:0000256" key="9">
    <source>
        <dbReference type="SAM" id="MobiDB-lite"/>
    </source>
</evidence>
<feature type="region of interest" description="Disordered" evidence="9">
    <location>
        <begin position="29"/>
        <end position="56"/>
    </location>
</feature>
<dbReference type="GO" id="GO:0043122">
    <property type="term" value="P:regulation of canonical NF-kappaB signal transduction"/>
    <property type="evidence" value="ECO:0007669"/>
    <property type="project" value="TreeGrafter"/>
</dbReference>
<dbReference type="RefSeq" id="XP_032835409.1">
    <property type="nucleotide sequence ID" value="XM_032979518.1"/>
</dbReference>
<dbReference type="PANTHER" id="PTHR10131">
    <property type="entry name" value="TNF RECEPTOR ASSOCIATED FACTOR"/>
    <property type="match status" value="1"/>
</dbReference>
<dbReference type="EC" id="2.3.2.27" evidence="6"/>
<dbReference type="AlphaFoldDB" id="A0AAJ7UGL9"/>
<evidence type="ECO:0000256" key="2">
    <source>
        <dbReference type="ARBA" id="ARBA00022490"/>
    </source>
</evidence>
<dbReference type="KEGG" id="pmrn:116957399"/>
<dbReference type="FunFam" id="2.60.210.10:FF:000035">
    <property type="entry name" value="TNF receptor-associated factor 2"/>
    <property type="match status" value="1"/>
</dbReference>
<dbReference type="PANTHER" id="PTHR10131:SF138">
    <property type="entry name" value="RE66324P"/>
    <property type="match status" value="1"/>
</dbReference>
<dbReference type="GO" id="GO:0008270">
    <property type="term" value="F:zinc ion binding"/>
    <property type="evidence" value="ECO:0007669"/>
    <property type="project" value="UniProtKB-UniRule"/>
</dbReference>
<accession>A0AAJ7UGL9</accession>
<keyword evidence="8" id="KW-0175">Coiled coil</keyword>
<dbReference type="FunFam" id="3.30.40.10:FF:000189">
    <property type="entry name" value="TNF receptor-associated factor"/>
    <property type="match status" value="1"/>
</dbReference>
<dbReference type="PROSITE" id="PS50144">
    <property type="entry name" value="MATH"/>
    <property type="match status" value="1"/>
</dbReference>
<keyword evidence="12" id="KW-1185">Reference proteome</keyword>
<evidence type="ECO:0000313" key="13">
    <source>
        <dbReference type="RefSeq" id="XP_032835409.1"/>
    </source>
</evidence>
<keyword evidence="5 6" id="KW-0862">Zinc</keyword>
<proteinExistence type="inferred from homology"/>
<dbReference type="InterPro" id="IPR001841">
    <property type="entry name" value="Znf_RING"/>
</dbReference>
<dbReference type="SUPFAM" id="SSF57850">
    <property type="entry name" value="RING/U-box"/>
    <property type="match status" value="1"/>
</dbReference>
<feature type="domain" description="RING-type" evidence="10">
    <location>
        <begin position="78"/>
        <end position="117"/>
    </location>
</feature>
<keyword evidence="3 6" id="KW-0479">Metal-binding</keyword>
<dbReference type="InterPro" id="IPR012227">
    <property type="entry name" value="TNF_rcpt-assoc_TRAF_met"/>
</dbReference>
<protein>
    <recommendedName>
        <fullName evidence="6">TNF receptor-associated factor</fullName>
        <ecNumber evidence="6">2.3.2.27</ecNumber>
    </recommendedName>
</protein>
<dbReference type="GO" id="GO:0061630">
    <property type="term" value="F:ubiquitin protein ligase activity"/>
    <property type="evidence" value="ECO:0007669"/>
    <property type="project" value="UniProtKB-EC"/>
</dbReference>
<keyword evidence="2 6" id="KW-0963">Cytoplasm</keyword>
<comment type="subcellular location">
    <subcellularLocation>
        <location evidence="1 6">Cytoplasm</location>
    </subcellularLocation>
</comment>
<evidence type="ECO:0000259" key="11">
    <source>
        <dbReference type="PROSITE" id="PS50144"/>
    </source>
</evidence>
<evidence type="ECO:0000256" key="4">
    <source>
        <dbReference type="ARBA" id="ARBA00022771"/>
    </source>
</evidence>
<evidence type="ECO:0000259" key="10">
    <source>
        <dbReference type="PROSITE" id="PS50089"/>
    </source>
</evidence>
<dbReference type="InterPro" id="IPR013083">
    <property type="entry name" value="Znf_RING/FYVE/PHD"/>
</dbReference>
<dbReference type="GO" id="GO:0005164">
    <property type="term" value="F:tumor necrosis factor receptor binding"/>
    <property type="evidence" value="ECO:0007669"/>
    <property type="project" value="UniProtKB-UniRule"/>
</dbReference>
<dbReference type="Pfam" id="PF21355">
    <property type="entry name" value="TRAF-mep_MATH"/>
    <property type="match status" value="1"/>
</dbReference>
<keyword evidence="4 7" id="KW-0863">Zinc-finger</keyword>
<evidence type="ECO:0000256" key="3">
    <source>
        <dbReference type="ARBA" id="ARBA00022723"/>
    </source>
</evidence>
<dbReference type="Gene3D" id="1.20.5.170">
    <property type="match status" value="1"/>
</dbReference>
<dbReference type="PROSITE" id="PS50089">
    <property type="entry name" value="ZF_RING_2"/>
    <property type="match status" value="1"/>
</dbReference>
<organism evidence="12 13">
    <name type="scientific">Petromyzon marinus</name>
    <name type="common">Sea lamprey</name>
    <dbReference type="NCBI Taxonomy" id="7757"/>
    <lineage>
        <taxon>Eukaryota</taxon>
        <taxon>Metazoa</taxon>
        <taxon>Chordata</taxon>
        <taxon>Craniata</taxon>
        <taxon>Vertebrata</taxon>
        <taxon>Cyclostomata</taxon>
        <taxon>Hyperoartia</taxon>
        <taxon>Petromyzontiformes</taxon>
        <taxon>Petromyzontidae</taxon>
        <taxon>Petromyzon</taxon>
    </lineage>
</organism>
<dbReference type="Gene3D" id="2.60.210.10">
    <property type="entry name" value="Apoptosis, Tumor Necrosis Factor Receptor Associated Protein 2, Chain A"/>
    <property type="match status" value="1"/>
</dbReference>
<dbReference type="Gene3D" id="3.30.40.10">
    <property type="entry name" value="Zinc/RING finger domain, C3HC4 (zinc finger)"/>
    <property type="match status" value="1"/>
</dbReference>
<dbReference type="Pfam" id="PF16673">
    <property type="entry name" value="TRAF_BIRC3_bd"/>
    <property type="match status" value="1"/>
</dbReference>
<evidence type="ECO:0000313" key="12">
    <source>
        <dbReference type="Proteomes" id="UP001318040"/>
    </source>
</evidence>
<feature type="coiled-coil region" evidence="8">
    <location>
        <begin position="333"/>
        <end position="409"/>
    </location>
</feature>
<sequence length="564" mass="61065">MLMSKTILLTPSSPGPSEPCMAHAVPASAHGPESIAGRDAVGHDGQGDETAEAEAEAAAAAGLNPAILGSAPDPKHLCCHCCLLLRTPVQTQCGHRYCQACLAQLVRQRHITCAKCTDENVFDPHLSILDDTKAFHDRAAQREIDCLSARCINEGCPWTGTVKEYWSVHEELCEFSTLPCPFQDVGCTAKVSRGELSRHEETAVPLHLRLLLAPLASLRSALLVPDRFALENGAADAGAVPQRVGTVDSRVRKLEELLDRLNINGGDGGGGSGGWNKADSGINSASLASISPRRGQAGAAKGGRKKGAAAAAAAAPAGGGAEEEAGAVVLGRLARVERMLTAFENIVKVLDRETERVAVAQRETERQRREEQQQLHAAQAKMREVERQLAAKEAALAELRGRLLSLEAATFDGVFLWKISSFRQRSRDASEGRNLAFYSPAFYTSQHGYKMCLRLYPNGDGAGRGTHLSLFFVIMKGDHDALLPWPFKYKVTMMLLDQDRREHVIDAFRPDVTSSSFQRPVGELNVASGCPLFCPLARLQGQQRQAYVRDDTIFIRCIVETDGV</sequence>
<dbReference type="PIRSF" id="PIRSF015614">
    <property type="entry name" value="TRAF"/>
    <property type="match status" value="1"/>
</dbReference>
<evidence type="ECO:0000256" key="6">
    <source>
        <dbReference type="PIRNR" id="PIRNR015614"/>
    </source>
</evidence>
<dbReference type="InterPro" id="IPR002083">
    <property type="entry name" value="MATH/TRAF_dom"/>
</dbReference>
<comment type="catalytic activity">
    <reaction evidence="6">
        <text>S-ubiquitinyl-[E2 ubiquitin-conjugating enzyme]-L-cysteine + [acceptor protein]-L-lysine = [E2 ubiquitin-conjugating enzyme]-L-cysteine + N(6)-ubiquitinyl-[acceptor protein]-L-lysine.</text>
        <dbReference type="EC" id="2.3.2.27"/>
    </reaction>
</comment>
<dbReference type="GO" id="GO:0009898">
    <property type="term" value="C:cytoplasmic side of plasma membrane"/>
    <property type="evidence" value="ECO:0007669"/>
    <property type="project" value="TreeGrafter"/>
</dbReference>
<gene>
    <name evidence="13" type="primary">LOC116957399</name>
</gene>
<evidence type="ECO:0000256" key="8">
    <source>
        <dbReference type="SAM" id="Coils"/>
    </source>
</evidence>
<feature type="domain" description="MATH" evidence="11">
    <location>
        <begin position="412"/>
        <end position="559"/>
    </location>
</feature>
<dbReference type="InterPro" id="IPR017907">
    <property type="entry name" value="Znf_RING_CS"/>
</dbReference>
<comment type="similarity">
    <text evidence="6">Belongs to the TNF receptor-associated factor family.</text>
</comment>
<reference evidence="13" key="1">
    <citation type="submission" date="2025-08" db="UniProtKB">
        <authorList>
            <consortium name="RefSeq"/>
        </authorList>
    </citation>
    <scope>IDENTIFICATION</scope>
    <source>
        <tissue evidence="13">Sperm</tissue>
    </source>
</reference>
<dbReference type="InterPro" id="IPR049441">
    <property type="entry name" value="TRAF2_Znf"/>
</dbReference>